<feature type="transmembrane region" description="Helical" evidence="1">
    <location>
        <begin position="387"/>
        <end position="405"/>
    </location>
</feature>
<dbReference type="AlphaFoldDB" id="A0A8D4ZZF6"/>
<reference evidence="4" key="1">
    <citation type="submission" date="2019-05" db="EMBL/GenBank/DDBJ databases">
        <title>Complete genome sequencing of Dialister sp. strain 5BBH33.</title>
        <authorList>
            <person name="Sakamoto M."/>
            <person name="Murakami T."/>
            <person name="Mori H."/>
        </authorList>
    </citation>
    <scope>NUCLEOTIDE SEQUENCE [LARGE SCALE GENOMIC DNA]</scope>
    <source>
        <strain evidence="4">5BBH33</strain>
    </source>
</reference>
<feature type="transmembrane region" description="Helical" evidence="1">
    <location>
        <begin position="37"/>
        <end position="56"/>
    </location>
</feature>
<keyword evidence="1" id="KW-0812">Transmembrane</keyword>
<keyword evidence="4" id="KW-1185">Reference proteome</keyword>
<keyword evidence="1" id="KW-0472">Membrane</keyword>
<dbReference type="KEGG" id="dho:Dia5BBH33_01530"/>
<evidence type="ECO:0000256" key="1">
    <source>
        <dbReference type="SAM" id="Phobius"/>
    </source>
</evidence>
<dbReference type="GeneID" id="92715370"/>
<evidence type="ECO:0000313" key="4">
    <source>
        <dbReference type="Proteomes" id="UP000320585"/>
    </source>
</evidence>
<dbReference type="PANTHER" id="PTHR38442:SF1">
    <property type="entry name" value="INNER MEMBRANE PROTEIN"/>
    <property type="match status" value="1"/>
</dbReference>
<keyword evidence="2" id="KW-0732">Signal</keyword>
<evidence type="ECO:0000256" key="2">
    <source>
        <dbReference type="SAM" id="SignalP"/>
    </source>
</evidence>
<gene>
    <name evidence="3" type="ORF">Dia5BBH33_01530</name>
</gene>
<sequence>MKKKTWANVVLAASAVLTAAAAPYKDISLLAEGCFHLGFAATVGGFADWFGVASLFGKPLGIGKRTDIIAKDRDKIIRLARDMITQELLTRQQIKALVVKNVPTDVLYRWILSHEAGVKNVLDAAALLSLDSLDKEKLWRFLSGKAVGAAADTDWAGQIALVLEEFRTGERSKPLIEALAREAKGFLEDECTQDEIRSIYLSAWKDYEQNGFLRGLLRSRMEDKTEEVTTLIRRELLKLADSLTEEGSPARAWIDEKCMEIIRALEDDKDVKRRVNNFITEKVVVLLAGKGKETAFRLWEENKEMAAMRLSEGALSLIKTGFADEKKRRAFDAFIVRLILPLLPKIHESIGNAVTDKLSTMDGRTMADLAKEAVSEDTAAIRLNGSLFGAILGLLFFLIPLVGGAL</sequence>
<dbReference type="InterPro" id="IPR007383">
    <property type="entry name" value="DUF445"/>
</dbReference>
<evidence type="ECO:0000313" key="3">
    <source>
        <dbReference type="EMBL" id="BBK24218.1"/>
    </source>
</evidence>
<dbReference type="PANTHER" id="PTHR38442">
    <property type="entry name" value="INNER MEMBRANE PROTEIN-RELATED"/>
    <property type="match status" value="1"/>
</dbReference>
<proteinExistence type="predicted"/>
<protein>
    <recommendedName>
        <fullName evidence="5">DUF445 domain-containing protein</fullName>
    </recommendedName>
</protein>
<feature type="chain" id="PRO_5034850152" description="DUF445 domain-containing protein" evidence="2">
    <location>
        <begin position="22"/>
        <end position="406"/>
    </location>
</feature>
<dbReference type="EMBL" id="AP019697">
    <property type="protein sequence ID" value="BBK24218.1"/>
    <property type="molecule type" value="Genomic_DNA"/>
</dbReference>
<dbReference type="RefSeq" id="WP_022382796.1">
    <property type="nucleotide sequence ID" value="NZ_AP019697.1"/>
</dbReference>
<name>A0A8D4ZZF6_9FIRM</name>
<accession>A0A8D4ZZF6</accession>
<evidence type="ECO:0008006" key="5">
    <source>
        <dbReference type="Google" id="ProtNLM"/>
    </source>
</evidence>
<organism evidence="3 4">
    <name type="scientific">Dialister hominis</name>
    <dbReference type="NCBI Taxonomy" id="2582419"/>
    <lineage>
        <taxon>Bacteria</taxon>
        <taxon>Bacillati</taxon>
        <taxon>Bacillota</taxon>
        <taxon>Negativicutes</taxon>
        <taxon>Veillonellales</taxon>
        <taxon>Veillonellaceae</taxon>
        <taxon>Dialister</taxon>
    </lineage>
</organism>
<dbReference type="Pfam" id="PF04286">
    <property type="entry name" value="DUF445"/>
    <property type="match status" value="1"/>
</dbReference>
<feature type="signal peptide" evidence="2">
    <location>
        <begin position="1"/>
        <end position="21"/>
    </location>
</feature>
<dbReference type="Proteomes" id="UP000320585">
    <property type="component" value="Chromosome"/>
</dbReference>
<keyword evidence="1" id="KW-1133">Transmembrane helix</keyword>
<dbReference type="GO" id="GO:0005886">
    <property type="term" value="C:plasma membrane"/>
    <property type="evidence" value="ECO:0007669"/>
    <property type="project" value="TreeGrafter"/>
</dbReference>